<feature type="compositionally biased region" description="Low complexity" evidence="4">
    <location>
        <begin position="240"/>
        <end position="252"/>
    </location>
</feature>
<feature type="region of interest" description="Disordered" evidence="4">
    <location>
        <begin position="224"/>
        <end position="258"/>
    </location>
</feature>
<evidence type="ECO:0000256" key="1">
    <source>
        <dbReference type="ARBA" id="ARBA00023125"/>
    </source>
</evidence>
<dbReference type="Gene3D" id="1.20.120.160">
    <property type="entry name" value="HPT domain"/>
    <property type="match status" value="1"/>
</dbReference>
<dbReference type="Proteomes" id="UP000707356">
    <property type="component" value="Unassembled WGS sequence"/>
</dbReference>
<feature type="modified residue" description="4-aspartylphosphate" evidence="2">
    <location>
        <position position="51"/>
    </location>
</feature>
<dbReference type="SUPFAM" id="SSF46894">
    <property type="entry name" value="C-terminal effector domain of the bipartite response regulators"/>
    <property type="match status" value="1"/>
</dbReference>
<feature type="region of interest" description="Disordered" evidence="4">
    <location>
        <begin position="673"/>
        <end position="703"/>
    </location>
</feature>
<feature type="domain" description="OmpR/PhoB-type" evidence="6">
    <location>
        <begin position="124"/>
        <end position="222"/>
    </location>
</feature>
<organism evidence="7 8">
    <name type="scientific">Pegethrix bostrychoides GSE-TBD4-15B</name>
    <dbReference type="NCBI Taxonomy" id="2839662"/>
    <lineage>
        <taxon>Bacteria</taxon>
        <taxon>Bacillati</taxon>
        <taxon>Cyanobacteriota</taxon>
        <taxon>Cyanophyceae</taxon>
        <taxon>Oculatellales</taxon>
        <taxon>Oculatellaceae</taxon>
        <taxon>Pegethrix</taxon>
    </lineage>
</organism>
<dbReference type="CDD" id="cd00383">
    <property type="entry name" value="trans_reg_C"/>
    <property type="match status" value="1"/>
</dbReference>
<sequence length="703" mass="76641">MQILLVEDDQPTSAVLTASLRAQHYQVSTVIDGQAGLDLARQLDYDLIILDVELPKLDGICLCQALRDYGNATPVLLLTARESATDRILGLDAGADDYVIKPFDLAELLARVRALLRRGKGLITPQVTWENLCLDSACREVRADGIVLHLTPKEYGLLELFLSTPNRVFSRSAILDRLWNPAESPGEETVSTHIKCLRQKLEAAGVANPIKTVHGMGYRLRPAESSSKQLIAQTNPQKSQQVGAQQAPAPAGDSPTQTAVLAEPPIADQPADQLPANPLPEATASKSIDPEQAAQALAITRRVWQQSADQMLAQVEQIEQAVELLLGDGCTAELRQQAAQTAHKLAGSLGIFGLHAGSSWAKQIEDWLQPQILLDDLQKAQLQGWVQALSASLPKFFSPASPLARQTSPIPQTPDQPLILAILTDGDLAEQLTGLALRAGLRFETATARTAQARLVQMRPDVILLDLDWRLPNQGRALLDHLAQSSTPQPLIALSAQETLQNRLAVAEVGGVFLQRPASVFDLFHAIMHVLGTRQPAPSRVMVVDDDPAILTWLSSRLQPLEIQVTGLSDPQQFWQQLAQLSDQDSPADLLILDLEMPVLTGWQLTQMVRSDLQWQHLPILMLSNHGSPDQIDRAFQAGADDYFHKSSLSQSDGNALIERILRRLKRAGQSFGQGAASSSAASSSALKSQRQQQQKQQQDICG</sequence>
<evidence type="ECO:0000313" key="8">
    <source>
        <dbReference type="Proteomes" id="UP000707356"/>
    </source>
</evidence>
<dbReference type="InterPro" id="IPR039420">
    <property type="entry name" value="WalR-like"/>
</dbReference>
<dbReference type="InterPro" id="IPR016032">
    <property type="entry name" value="Sig_transdc_resp-reg_C-effctor"/>
</dbReference>
<dbReference type="GO" id="GO:0032993">
    <property type="term" value="C:protein-DNA complex"/>
    <property type="evidence" value="ECO:0007669"/>
    <property type="project" value="TreeGrafter"/>
</dbReference>
<dbReference type="GO" id="GO:0005829">
    <property type="term" value="C:cytosol"/>
    <property type="evidence" value="ECO:0007669"/>
    <property type="project" value="TreeGrafter"/>
</dbReference>
<dbReference type="InterPro" id="IPR011006">
    <property type="entry name" value="CheY-like_superfamily"/>
</dbReference>
<dbReference type="Pfam" id="PF00486">
    <property type="entry name" value="Trans_reg_C"/>
    <property type="match status" value="1"/>
</dbReference>
<dbReference type="Gene3D" id="3.40.50.2300">
    <property type="match status" value="3"/>
</dbReference>
<keyword evidence="1 3" id="KW-0238">DNA-binding</keyword>
<dbReference type="PANTHER" id="PTHR48111">
    <property type="entry name" value="REGULATOR OF RPOS"/>
    <property type="match status" value="1"/>
</dbReference>
<feature type="domain" description="Response regulatory" evidence="5">
    <location>
        <begin position="418"/>
        <end position="531"/>
    </location>
</feature>
<feature type="region of interest" description="Disordered" evidence="4">
    <location>
        <begin position="268"/>
        <end position="287"/>
    </location>
</feature>
<dbReference type="SMART" id="SM00448">
    <property type="entry name" value="REC"/>
    <property type="match status" value="3"/>
</dbReference>
<name>A0A951U579_9CYAN</name>
<accession>A0A951U579</accession>
<feature type="domain" description="Response regulatory" evidence="5">
    <location>
        <begin position="540"/>
        <end position="661"/>
    </location>
</feature>
<dbReference type="GO" id="GO:0000156">
    <property type="term" value="F:phosphorelay response regulator activity"/>
    <property type="evidence" value="ECO:0007669"/>
    <property type="project" value="TreeGrafter"/>
</dbReference>
<dbReference type="Gene3D" id="6.10.250.690">
    <property type="match status" value="1"/>
</dbReference>
<dbReference type="InterPro" id="IPR036641">
    <property type="entry name" value="HPT_dom_sf"/>
</dbReference>
<evidence type="ECO:0000259" key="5">
    <source>
        <dbReference type="PROSITE" id="PS50110"/>
    </source>
</evidence>
<reference evidence="7" key="2">
    <citation type="journal article" date="2022" name="Microbiol. Resour. Announc.">
        <title>Metagenome Sequencing to Explore Phylogenomics of Terrestrial Cyanobacteria.</title>
        <authorList>
            <person name="Ward R.D."/>
            <person name="Stajich J.E."/>
            <person name="Johansen J.R."/>
            <person name="Huntemann M."/>
            <person name="Clum A."/>
            <person name="Foster B."/>
            <person name="Foster B."/>
            <person name="Roux S."/>
            <person name="Palaniappan K."/>
            <person name="Varghese N."/>
            <person name="Mukherjee S."/>
            <person name="Reddy T.B.K."/>
            <person name="Daum C."/>
            <person name="Copeland A."/>
            <person name="Chen I.A."/>
            <person name="Ivanova N.N."/>
            <person name="Kyrpides N.C."/>
            <person name="Shapiro N."/>
            <person name="Eloe-Fadrosh E.A."/>
            <person name="Pietrasiak N."/>
        </authorList>
    </citation>
    <scope>NUCLEOTIDE SEQUENCE</scope>
    <source>
        <strain evidence="7">GSE-TBD4-15B</strain>
    </source>
</reference>
<dbReference type="PROSITE" id="PS50110">
    <property type="entry name" value="RESPONSE_REGULATORY"/>
    <property type="match status" value="3"/>
</dbReference>
<dbReference type="GO" id="GO:0000976">
    <property type="term" value="F:transcription cis-regulatory region binding"/>
    <property type="evidence" value="ECO:0007669"/>
    <property type="project" value="TreeGrafter"/>
</dbReference>
<feature type="modified residue" description="4-aspartylphosphate" evidence="2">
    <location>
        <position position="466"/>
    </location>
</feature>
<dbReference type="EMBL" id="JAHHHV010000066">
    <property type="protein sequence ID" value="MBW4466186.1"/>
    <property type="molecule type" value="Genomic_DNA"/>
</dbReference>
<dbReference type="GO" id="GO:0006355">
    <property type="term" value="P:regulation of DNA-templated transcription"/>
    <property type="evidence" value="ECO:0007669"/>
    <property type="project" value="InterPro"/>
</dbReference>
<gene>
    <name evidence="7" type="ORF">KME07_12220</name>
</gene>
<dbReference type="PANTHER" id="PTHR48111:SF15">
    <property type="entry name" value="OMPR SUBFAMILY"/>
    <property type="match status" value="1"/>
</dbReference>
<evidence type="ECO:0000256" key="4">
    <source>
        <dbReference type="SAM" id="MobiDB-lite"/>
    </source>
</evidence>
<evidence type="ECO:0000259" key="6">
    <source>
        <dbReference type="PROSITE" id="PS51755"/>
    </source>
</evidence>
<evidence type="ECO:0000313" key="7">
    <source>
        <dbReference type="EMBL" id="MBW4466186.1"/>
    </source>
</evidence>
<feature type="domain" description="Response regulatory" evidence="5">
    <location>
        <begin position="2"/>
        <end position="116"/>
    </location>
</feature>
<dbReference type="Pfam" id="PF01627">
    <property type="entry name" value="Hpt"/>
    <property type="match status" value="1"/>
</dbReference>
<dbReference type="Pfam" id="PF00072">
    <property type="entry name" value="Response_reg"/>
    <property type="match status" value="2"/>
</dbReference>
<dbReference type="SUPFAM" id="SSF47226">
    <property type="entry name" value="Histidine-containing phosphotransfer domain, HPT domain"/>
    <property type="match status" value="1"/>
</dbReference>
<dbReference type="Gene3D" id="1.10.10.10">
    <property type="entry name" value="Winged helix-like DNA-binding domain superfamily/Winged helix DNA-binding domain"/>
    <property type="match status" value="1"/>
</dbReference>
<dbReference type="InterPro" id="IPR001789">
    <property type="entry name" value="Sig_transdc_resp-reg_receiver"/>
</dbReference>
<dbReference type="SUPFAM" id="SSF52172">
    <property type="entry name" value="CheY-like"/>
    <property type="match status" value="3"/>
</dbReference>
<dbReference type="InterPro" id="IPR036388">
    <property type="entry name" value="WH-like_DNA-bd_sf"/>
</dbReference>
<reference evidence="7" key="1">
    <citation type="submission" date="2021-05" db="EMBL/GenBank/DDBJ databases">
        <authorList>
            <person name="Pietrasiak N."/>
            <person name="Ward R."/>
            <person name="Stajich J.E."/>
            <person name="Kurbessoian T."/>
        </authorList>
    </citation>
    <scope>NUCLEOTIDE SEQUENCE</scope>
    <source>
        <strain evidence="7">GSE-TBD4-15B</strain>
    </source>
</reference>
<proteinExistence type="predicted"/>
<evidence type="ECO:0000256" key="2">
    <source>
        <dbReference type="PROSITE-ProRule" id="PRU00169"/>
    </source>
</evidence>
<dbReference type="AlphaFoldDB" id="A0A951U579"/>
<dbReference type="PROSITE" id="PS51755">
    <property type="entry name" value="OMPR_PHOB"/>
    <property type="match status" value="1"/>
</dbReference>
<feature type="modified residue" description="4-aspartylphosphate" evidence="2">
    <location>
        <position position="594"/>
    </location>
</feature>
<dbReference type="InterPro" id="IPR001867">
    <property type="entry name" value="OmpR/PhoB-type_DNA-bd"/>
</dbReference>
<evidence type="ECO:0000256" key="3">
    <source>
        <dbReference type="PROSITE-ProRule" id="PRU01091"/>
    </source>
</evidence>
<feature type="DNA-binding region" description="OmpR/PhoB-type" evidence="3">
    <location>
        <begin position="124"/>
        <end position="222"/>
    </location>
</feature>
<protein>
    <submittedName>
        <fullName evidence="7">Response regulator</fullName>
    </submittedName>
</protein>
<dbReference type="SMART" id="SM00862">
    <property type="entry name" value="Trans_reg_C"/>
    <property type="match status" value="1"/>
</dbReference>
<keyword evidence="2" id="KW-0597">Phosphoprotein</keyword>
<feature type="compositionally biased region" description="Polar residues" evidence="4">
    <location>
        <begin position="224"/>
        <end position="239"/>
    </location>
</feature>
<dbReference type="InterPro" id="IPR008207">
    <property type="entry name" value="Sig_transdc_His_kin_Hpt_dom"/>
</dbReference>
<comment type="caution">
    <text evidence="7">The sequence shown here is derived from an EMBL/GenBank/DDBJ whole genome shotgun (WGS) entry which is preliminary data.</text>
</comment>
<dbReference type="CDD" id="cd00156">
    <property type="entry name" value="REC"/>
    <property type="match status" value="2"/>
</dbReference>